<dbReference type="Pfam" id="PF10983">
    <property type="entry name" value="DUF2793"/>
    <property type="match status" value="1"/>
</dbReference>
<comment type="caution">
    <text evidence="1">The sequence shown here is derived from an EMBL/GenBank/DDBJ whole genome shotgun (WGS) entry which is preliminary data.</text>
</comment>
<accession>A0A838B7W2</accession>
<proteinExistence type="predicted"/>
<evidence type="ECO:0000313" key="1">
    <source>
        <dbReference type="EMBL" id="MBA1141764.1"/>
    </source>
</evidence>
<dbReference type="AlphaFoldDB" id="A0A838B7W2"/>
<reference evidence="1 2" key="1">
    <citation type="submission" date="2020-07" db="EMBL/GenBank/DDBJ databases">
        <title>Definition of the novel symbiovar canariense within Mesorhizobium novociceri, a new species of genus Mesorhizobium nodulating Cicer canariense in the Caldera de Taburiente National Park (La Palma, Canary Islands).</title>
        <authorList>
            <person name="Leon-Barrios M."/>
            <person name="Perez-Yepez J."/>
            <person name="Flores-Felix J.D."/>
            <person name="Ramirez-Baena M.H."/>
            <person name="Pulido-Suarez L."/>
            <person name="Igual J.M."/>
            <person name="Velazquez E."/>
            <person name="Peix A."/>
        </authorList>
    </citation>
    <scope>NUCLEOTIDE SEQUENCE [LARGE SCALE GENOMIC DNA]</scope>
    <source>
        <strain evidence="1 2">CCANP35</strain>
    </source>
</reference>
<dbReference type="InterPro" id="IPR021251">
    <property type="entry name" value="DUF2793"/>
</dbReference>
<dbReference type="RefSeq" id="WP_181058643.1">
    <property type="nucleotide sequence ID" value="NZ_JACDTY010000007.1"/>
</dbReference>
<dbReference type="EMBL" id="JACDTY010000007">
    <property type="protein sequence ID" value="MBA1141764.1"/>
    <property type="molecule type" value="Genomic_DNA"/>
</dbReference>
<dbReference type="Proteomes" id="UP000558284">
    <property type="component" value="Unassembled WGS sequence"/>
</dbReference>
<sequence length="617" mass="62089">MTVSNRLGITEIGASQVDRSVTINEAIAKLEAGACLFGAVSVLDNAPPGSPAEGDIYVVGTAGSGAFTGHNEAIAVYYNAAWLFLPPLAGMQAYAADEDAFYYYDVGGTWVLVSSSGGVGDVTGPGSSVSGNIATFSGTSGKVVQDSGVAISTDGTFAANSDANLATEKATRTYIDGLAINLGKRGRVRVASTANITISTALNNGDSLDGVTLATGDLVLVKDQSAPAENGIYVVGVSPARSSEFDTYDEHPGTLIAVEEGTAGADTLWLCTSNAGGTLNTAAIAFSQLVVGSVSDGDKGDITVSSTGTVWTIDNDVVTNAKAANMATATIKGRTTAGTGDPEDLTATQATAILNAMVGDSGSGGTKGLAPAPASGDAAAQKYLKADGTWAVPSGSGASTSTDMIAGAGLTGGGTLAANRTFAVGAGTGITVNTDDVQIATAYQAIGKHTVWVPATAMTARTTNGAASGTAEMSTNKNMVSTLDFDTSTQEFAQFDIAMPKGWDNGTVTFVAYWSHAATTTNFGVAWGLDAVAVSDDDTLDVAFGTAGVVTDTGGTTNDLYVSSESSAITIAGTPATSDLVQFRIHRDPANGSDTMAIDARLHGCKLLFTLSAANDA</sequence>
<protein>
    <submittedName>
        <fullName evidence="1">DUF2793 domain-containing protein</fullName>
    </submittedName>
</protein>
<evidence type="ECO:0000313" key="2">
    <source>
        <dbReference type="Proteomes" id="UP000558284"/>
    </source>
</evidence>
<organism evidence="1 2">
    <name type="scientific">Mesorhizobium neociceri</name>
    <dbReference type="NCBI Taxonomy" id="1307853"/>
    <lineage>
        <taxon>Bacteria</taxon>
        <taxon>Pseudomonadati</taxon>
        <taxon>Pseudomonadota</taxon>
        <taxon>Alphaproteobacteria</taxon>
        <taxon>Hyphomicrobiales</taxon>
        <taxon>Phyllobacteriaceae</taxon>
        <taxon>Mesorhizobium</taxon>
    </lineage>
</organism>
<name>A0A838B7W2_9HYPH</name>
<gene>
    <name evidence="1" type="ORF">H0241_16060</name>
</gene>
<keyword evidence="2" id="KW-1185">Reference proteome</keyword>